<reference evidence="2" key="1">
    <citation type="submission" date="2013-02" db="EMBL/GenBank/DDBJ databases">
        <authorList>
            <person name="Hughes D."/>
        </authorList>
    </citation>
    <scope>NUCLEOTIDE SEQUENCE</scope>
    <source>
        <strain>Durham</strain>
        <strain evidence="2">NC isolate 2 -- Noor lab</strain>
    </source>
</reference>
<reference evidence="1" key="2">
    <citation type="submission" date="2015-06" db="UniProtKB">
        <authorList>
            <consortium name="EnsemblMetazoa"/>
        </authorList>
    </citation>
    <scope>IDENTIFICATION</scope>
</reference>
<proteinExistence type="predicted"/>
<dbReference type="HOGENOM" id="CLU_2592493_0_0_1"/>
<dbReference type="EMBL" id="CAQQ02393850">
    <property type="status" value="NOT_ANNOTATED_CDS"/>
    <property type="molecule type" value="Genomic_DNA"/>
</dbReference>
<organism evidence="1 2">
    <name type="scientific">Megaselia scalaris</name>
    <name type="common">Humpbacked fly</name>
    <name type="synonym">Phora scalaris</name>
    <dbReference type="NCBI Taxonomy" id="36166"/>
    <lineage>
        <taxon>Eukaryota</taxon>
        <taxon>Metazoa</taxon>
        <taxon>Ecdysozoa</taxon>
        <taxon>Arthropoda</taxon>
        <taxon>Hexapoda</taxon>
        <taxon>Insecta</taxon>
        <taxon>Pterygota</taxon>
        <taxon>Neoptera</taxon>
        <taxon>Endopterygota</taxon>
        <taxon>Diptera</taxon>
        <taxon>Brachycera</taxon>
        <taxon>Muscomorpha</taxon>
        <taxon>Platypezoidea</taxon>
        <taxon>Phoridae</taxon>
        <taxon>Megaseliini</taxon>
        <taxon>Megaselia</taxon>
    </lineage>
</organism>
<name>T1GNL4_MEGSC</name>
<keyword evidence="2" id="KW-1185">Reference proteome</keyword>
<evidence type="ECO:0000313" key="1">
    <source>
        <dbReference type="EnsemblMetazoa" id="MESCA005171-PA"/>
    </source>
</evidence>
<dbReference type="AlphaFoldDB" id="T1GNL4"/>
<dbReference type="EMBL" id="CAQQ02393849">
    <property type="status" value="NOT_ANNOTATED_CDS"/>
    <property type="molecule type" value="Genomic_DNA"/>
</dbReference>
<protein>
    <submittedName>
        <fullName evidence="1">Uncharacterized protein</fullName>
    </submittedName>
</protein>
<dbReference type="Proteomes" id="UP000015102">
    <property type="component" value="Unassembled WGS sequence"/>
</dbReference>
<accession>T1GNL4</accession>
<evidence type="ECO:0000313" key="2">
    <source>
        <dbReference type="Proteomes" id="UP000015102"/>
    </source>
</evidence>
<sequence>MIAAIENQLQFENLRFNFKSICQMKVSAAQVRNNSSYLKNRSRNQVSSPQSGRTIELLHIYSTLLRENLLRWHASSKVAK</sequence>
<dbReference type="EnsemblMetazoa" id="MESCA005171-RA">
    <property type="protein sequence ID" value="MESCA005171-PA"/>
    <property type="gene ID" value="MESCA005171"/>
</dbReference>